<name>A0A1S3G418_DIPOR</name>
<evidence type="ECO:0000256" key="8">
    <source>
        <dbReference type="ARBA" id="ARBA00070088"/>
    </source>
</evidence>
<dbReference type="Gene3D" id="3.30.200.20">
    <property type="entry name" value="Phosphorylase Kinase, domain 1"/>
    <property type="match status" value="1"/>
</dbReference>
<dbReference type="FunCoup" id="A0A1S3G418">
    <property type="interactions" value="1550"/>
</dbReference>
<evidence type="ECO:0000313" key="14">
    <source>
        <dbReference type="Proteomes" id="UP000081671"/>
    </source>
</evidence>
<dbReference type="RefSeq" id="XP_012883561.1">
    <property type="nucleotide sequence ID" value="XM_013028107.1"/>
</dbReference>
<organism evidence="14 15">
    <name type="scientific">Dipodomys ordii</name>
    <name type="common">Ord's kangaroo rat</name>
    <dbReference type="NCBI Taxonomy" id="10020"/>
    <lineage>
        <taxon>Eukaryota</taxon>
        <taxon>Metazoa</taxon>
        <taxon>Chordata</taxon>
        <taxon>Craniata</taxon>
        <taxon>Vertebrata</taxon>
        <taxon>Euteleostomi</taxon>
        <taxon>Mammalia</taxon>
        <taxon>Eutheria</taxon>
        <taxon>Euarchontoglires</taxon>
        <taxon>Glires</taxon>
        <taxon>Rodentia</taxon>
        <taxon>Castorimorpha</taxon>
        <taxon>Heteromyidae</taxon>
        <taxon>Dipodomyinae</taxon>
        <taxon>Dipodomys</taxon>
    </lineage>
</organism>
<dbReference type="InterPro" id="IPR039201">
    <property type="entry name" value="Inka"/>
</dbReference>
<feature type="region of interest" description="Disordered" evidence="12">
    <location>
        <begin position="67"/>
        <end position="97"/>
    </location>
</feature>
<comment type="similarity">
    <text evidence="3">Belongs to the INKA family.</text>
</comment>
<dbReference type="GO" id="GO:0019901">
    <property type="term" value="F:protein kinase binding"/>
    <property type="evidence" value="ECO:0007669"/>
    <property type="project" value="TreeGrafter"/>
</dbReference>
<dbReference type="GO" id="GO:0030291">
    <property type="term" value="F:protein serine/threonine kinase inhibitor activity"/>
    <property type="evidence" value="ECO:0007669"/>
    <property type="project" value="InterPro"/>
</dbReference>
<dbReference type="GeneID" id="105994551"/>
<dbReference type="KEGG" id="dord:105994551"/>
<proteinExistence type="inferred from homology"/>
<comment type="subcellular location">
    <subcellularLocation>
        <location evidence="2">Cytoplasm</location>
    </subcellularLocation>
    <subcellularLocation>
        <location evidence="1">Nucleus</location>
    </subcellularLocation>
</comment>
<feature type="region of interest" description="Disordered" evidence="12">
    <location>
        <begin position="112"/>
        <end position="154"/>
    </location>
</feature>
<gene>
    <name evidence="15" type="primary">Fam212a</name>
</gene>
<dbReference type="Pfam" id="PF15342">
    <property type="entry name" value="FAM212"/>
    <property type="match status" value="1"/>
</dbReference>
<sequence length="284" mass="31438">MHSARFDSFLSQLRWELLCGRDTGSPPMPGPLQPAPKTNPGVQPSHQLRVSDTLEEDSVCCMEEEEEEEEAVVTRDRGAAFGGPKEHTLDWDSGFSEVSGSTWREEEASVLQRPAPPARPPPSQRFSVSGLPLPSRVPAARVPPVHRPRPKSTPDACLEHWQGLEAEDWTSALLNRGRSRQPLVLGDNCFADLVHNWMELPEAAGEGSDGGVPRVRARPPQFLLGLSEQLRRRLARARRAAVASKQLSCPPRSEPDLPVDISRFAALMNCRSRQPIICHDVSYL</sequence>
<dbReference type="GO" id="GO:0005737">
    <property type="term" value="C:cytoplasm"/>
    <property type="evidence" value="ECO:0007669"/>
    <property type="project" value="UniProtKB-SubCell"/>
</dbReference>
<evidence type="ECO:0000313" key="15">
    <source>
        <dbReference type="RefSeq" id="XP_012883561.1"/>
    </source>
</evidence>
<comment type="function">
    <text evidence="6">Inhibitor of the serine/threonine-protein kinase PAK4. Acts by binding PAK4 in a substrate-like manner, inhibiting the protein kinase activity.</text>
</comment>
<evidence type="ECO:0000256" key="1">
    <source>
        <dbReference type="ARBA" id="ARBA00004123"/>
    </source>
</evidence>
<evidence type="ECO:0000256" key="12">
    <source>
        <dbReference type="SAM" id="MobiDB-lite"/>
    </source>
</evidence>
<dbReference type="GO" id="GO:0005634">
    <property type="term" value="C:nucleus"/>
    <property type="evidence" value="ECO:0007669"/>
    <property type="project" value="UniProtKB-SubCell"/>
</dbReference>
<accession>A0A1S3G418</accession>
<dbReference type="OMA" id="EVLCMKE"/>
<dbReference type="InParanoid" id="A0A1S3G418"/>
<dbReference type="AlphaFoldDB" id="A0A1S3G418"/>
<evidence type="ECO:0000259" key="13">
    <source>
        <dbReference type="Pfam" id="PF15342"/>
    </source>
</evidence>
<evidence type="ECO:0000256" key="3">
    <source>
        <dbReference type="ARBA" id="ARBA00008302"/>
    </source>
</evidence>
<dbReference type="PANTHER" id="PTHR28615:SF1">
    <property type="entry name" value="PAK4-INHIBITOR INKA1"/>
    <property type="match status" value="1"/>
</dbReference>
<dbReference type="GO" id="GO:0021915">
    <property type="term" value="P:neural tube development"/>
    <property type="evidence" value="ECO:0007669"/>
    <property type="project" value="Ensembl"/>
</dbReference>
<keyword evidence="14" id="KW-1185">Reference proteome</keyword>
<keyword evidence="5" id="KW-0539">Nucleus</keyword>
<evidence type="ECO:0000256" key="11">
    <source>
        <dbReference type="ARBA" id="ARBA00081793"/>
    </source>
</evidence>
<dbReference type="FunFam" id="3.30.200.20:FF:000407">
    <property type="entry name" value="Inka box actin regulator 1"/>
    <property type="match status" value="1"/>
</dbReference>
<protein>
    <recommendedName>
        <fullName evidence="9">PAK4-inhibitor INKA1</fullName>
    </recommendedName>
    <alternativeName>
        <fullName evidence="11">Induced in neural crest by AP2-alpha protein homolog</fullName>
    </alternativeName>
    <alternativeName>
        <fullName evidence="10">Inka-box actin regulator 1</fullName>
    </alternativeName>
    <alternativeName>
        <fullName evidence="8">PAK4-inhibitor inka1</fullName>
    </alternativeName>
</protein>
<dbReference type="CTD" id="389119"/>
<reference evidence="15" key="1">
    <citation type="submission" date="2025-08" db="UniProtKB">
        <authorList>
            <consortium name="RefSeq"/>
        </authorList>
    </citation>
    <scope>IDENTIFICATION</scope>
    <source>
        <tissue evidence="15">Kidney</tissue>
    </source>
</reference>
<feature type="compositionally biased region" description="Pro residues" evidence="12">
    <location>
        <begin position="114"/>
        <end position="123"/>
    </location>
</feature>
<dbReference type="STRING" id="10020.ENSDORP00000006944"/>
<evidence type="ECO:0000256" key="2">
    <source>
        <dbReference type="ARBA" id="ARBA00004496"/>
    </source>
</evidence>
<evidence type="ECO:0000256" key="5">
    <source>
        <dbReference type="ARBA" id="ARBA00023242"/>
    </source>
</evidence>
<evidence type="ECO:0000256" key="6">
    <source>
        <dbReference type="ARBA" id="ARBA00045406"/>
    </source>
</evidence>
<evidence type="ECO:0000256" key="9">
    <source>
        <dbReference type="ARBA" id="ARBA00072459"/>
    </source>
</evidence>
<dbReference type="Proteomes" id="UP000081671">
    <property type="component" value="Unplaced"/>
</dbReference>
<evidence type="ECO:0000256" key="7">
    <source>
        <dbReference type="ARBA" id="ARBA00046852"/>
    </source>
</evidence>
<feature type="compositionally biased region" description="Polar residues" evidence="12">
    <location>
        <begin position="40"/>
        <end position="49"/>
    </location>
</feature>
<feature type="region of interest" description="Disordered" evidence="12">
    <location>
        <begin position="20"/>
        <end position="49"/>
    </location>
</feature>
<dbReference type="OrthoDB" id="8811265at2759"/>
<comment type="subunit">
    <text evidence="7">Interacts with PAK4.</text>
</comment>
<dbReference type="PANTHER" id="PTHR28615">
    <property type="entry name" value="PAK4-INHIBITOR INKA1-RELATED"/>
    <property type="match status" value="1"/>
</dbReference>
<dbReference type="InterPro" id="IPR029267">
    <property type="entry name" value="FAM212"/>
</dbReference>
<feature type="domain" description="FAM212" evidence="13">
    <location>
        <begin position="148"/>
        <end position="203"/>
    </location>
</feature>
<evidence type="ECO:0000256" key="10">
    <source>
        <dbReference type="ARBA" id="ARBA00078034"/>
    </source>
</evidence>
<evidence type="ECO:0000256" key="4">
    <source>
        <dbReference type="ARBA" id="ARBA00022490"/>
    </source>
</evidence>
<keyword evidence="4" id="KW-0963">Cytoplasm</keyword>
<feature type="compositionally biased region" description="Low complexity" evidence="12">
    <location>
        <begin position="132"/>
        <end position="143"/>
    </location>
</feature>
<feature type="compositionally biased region" description="Basic and acidic residues" evidence="12">
    <location>
        <begin position="72"/>
        <end position="90"/>
    </location>
</feature>